<keyword evidence="1" id="KW-0472">Membrane</keyword>
<gene>
    <name evidence="2" type="ordered locus">CA_C0576</name>
</gene>
<keyword evidence="1" id="KW-1133">Transmembrane helix</keyword>
<evidence type="ECO:0000313" key="2">
    <source>
        <dbReference type="EMBL" id="AAK78554.1"/>
    </source>
</evidence>
<dbReference type="AlphaFoldDB" id="Q97LI5"/>
<sequence>MFPSIRYTYPIISHLNYNFANLKMFAISLKAFYSSIYNVLIYIIYKFYLQNSRHPIPSFLYRIYLYKAHNSPFYKYI</sequence>
<dbReference type="EMBL" id="AE001437">
    <property type="protein sequence ID" value="AAK78554.1"/>
    <property type="molecule type" value="Genomic_DNA"/>
</dbReference>
<dbReference type="STRING" id="272562.CA_C0576"/>
<feature type="transmembrane region" description="Helical" evidence="1">
    <location>
        <begin position="24"/>
        <end position="45"/>
    </location>
</feature>
<dbReference type="HOGENOM" id="CLU_2631820_0_0_9"/>
<protein>
    <submittedName>
        <fullName evidence="2">Uncharacterized protein</fullName>
    </submittedName>
</protein>
<accession>Q97LI5</accession>
<keyword evidence="3" id="KW-1185">Reference proteome</keyword>
<keyword evidence="1" id="KW-0812">Transmembrane</keyword>
<proteinExistence type="predicted"/>
<reference evidence="2 3" key="1">
    <citation type="journal article" date="2001" name="J. Bacteriol.">
        <title>Genome sequence and comparative analysis of the solvent-producing bacterium Clostridium acetobutylicum.</title>
        <authorList>
            <person name="Nolling J."/>
            <person name="Breton G."/>
            <person name="Omelchenko M.V."/>
            <person name="Makarova K.S."/>
            <person name="Zeng Q."/>
            <person name="Gibson R."/>
            <person name="Lee H.M."/>
            <person name="Dubois J."/>
            <person name="Qiu D."/>
            <person name="Hitti J."/>
            <person name="Wolf Y.I."/>
            <person name="Tatusov R.L."/>
            <person name="Sabathe F."/>
            <person name="Doucette-Stamm L."/>
            <person name="Soucaille P."/>
            <person name="Daly M.J."/>
            <person name="Bennett G.N."/>
            <person name="Koonin E.V."/>
            <person name="Smith D.R."/>
        </authorList>
    </citation>
    <scope>NUCLEOTIDE SEQUENCE [LARGE SCALE GENOMIC DNA]</scope>
    <source>
        <strain evidence="3">ATCC 824 / DSM 792 / JCM 1419 / LMG 5710 / VKM B-1787</strain>
    </source>
</reference>
<evidence type="ECO:0000313" key="3">
    <source>
        <dbReference type="Proteomes" id="UP000000814"/>
    </source>
</evidence>
<dbReference type="PIR" id="G96970">
    <property type="entry name" value="G96970"/>
</dbReference>
<organism evidence="2 3">
    <name type="scientific">Clostridium acetobutylicum (strain ATCC 824 / DSM 792 / JCM 1419 / IAM 19013 / LMG 5710 / NBRC 13948 / NRRL B-527 / VKM B-1787 / 2291 / W)</name>
    <dbReference type="NCBI Taxonomy" id="272562"/>
    <lineage>
        <taxon>Bacteria</taxon>
        <taxon>Bacillati</taxon>
        <taxon>Bacillota</taxon>
        <taxon>Clostridia</taxon>
        <taxon>Eubacteriales</taxon>
        <taxon>Clostridiaceae</taxon>
        <taxon>Clostridium</taxon>
    </lineage>
</organism>
<dbReference type="KEGG" id="cac:CA_C0576"/>
<evidence type="ECO:0000256" key="1">
    <source>
        <dbReference type="SAM" id="Phobius"/>
    </source>
</evidence>
<dbReference type="Proteomes" id="UP000000814">
    <property type="component" value="Chromosome"/>
</dbReference>
<name>Q97LI5_CLOAB</name>